<name>A0AA42XGT7_ACIJO</name>
<keyword evidence="1" id="KW-0812">Transmembrane</keyword>
<feature type="transmembrane region" description="Helical" evidence="1">
    <location>
        <begin position="75"/>
        <end position="94"/>
    </location>
</feature>
<dbReference type="RefSeq" id="WP_279693611.1">
    <property type="nucleotide sequence ID" value="NZ_JAOCLE010000016.1"/>
</dbReference>
<keyword evidence="1" id="KW-0472">Membrane</keyword>
<dbReference type="AlphaFoldDB" id="A0AA42XGT7"/>
<gene>
    <name evidence="2" type="ORF">N5J46_10345</name>
</gene>
<proteinExistence type="predicted"/>
<sequence>MTARTKFSLLHLSLSLALCLIVILFFQFTSYSYPLSLAVNFWQIALIFCAVDLLIGPFLAFLVYKEGKKSLKFDLSVIILFQAIAFCYGAYSIFDARPAWMVYSVDRFELVKNTDIYIEDMNKVQPEYRQVPWFDPQFTAVELSTDQTQRGQDVFNAVFANLTLSKQPEKYMKLLAIQSKIIPKMQDLILLGQYNSPQKVKTILSKYPEAYAFVPLKADKEDMVVLLHKHGEVIEIVNLRPW</sequence>
<feature type="transmembrane region" description="Helical" evidence="1">
    <location>
        <begin position="41"/>
        <end position="63"/>
    </location>
</feature>
<dbReference type="NCBIfam" id="NF041437">
    <property type="entry name" value="TfpZ"/>
    <property type="match status" value="1"/>
</dbReference>
<evidence type="ECO:0000313" key="2">
    <source>
        <dbReference type="EMBL" id="MDH2172818.1"/>
    </source>
</evidence>
<organism evidence="2 3">
    <name type="scientific">Acinetobacter johnsonii</name>
    <dbReference type="NCBI Taxonomy" id="40214"/>
    <lineage>
        <taxon>Bacteria</taxon>
        <taxon>Pseudomonadati</taxon>
        <taxon>Pseudomonadota</taxon>
        <taxon>Gammaproteobacteria</taxon>
        <taxon>Moraxellales</taxon>
        <taxon>Moraxellaceae</taxon>
        <taxon>Acinetobacter</taxon>
    </lineage>
</organism>
<evidence type="ECO:0000313" key="3">
    <source>
        <dbReference type="Proteomes" id="UP001162261"/>
    </source>
</evidence>
<feature type="transmembrane region" description="Helical" evidence="1">
    <location>
        <begin position="7"/>
        <end position="29"/>
    </location>
</feature>
<evidence type="ECO:0000256" key="1">
    <source>
        <dbReference type="SAM" id="Phobius"/>
    </source>
</evidence>
<reference evidence="2" key="1">
    <citation type="submission" date="2022-09" db="EMBL/GenBank/DDBJ databases">
        <title>Intensive care unit water sources are persistently colonized with multi-drug resistant bacteria and are the site of extensive horizontal gene transfer of antibiotic resistance genes.</title>
        <authorList>
            <person name="Diorio-Toth L."/>
        </authorList>
    </citation>
    <scope>NUCLEOTIDE SEQUENCE</scope>
    <source>
        <strain evidence="2">GD03649</strain>
    </source>
</reference>
<accession>A0AA42XGT7</accession>
<dbReference type="EMBL" id="JAOCLH010000018">
    <property type="protein sequence ID" value="MDH2172818.1"/>
    <property type="molecule type" value="Genomic_DNA"/>
</dbReference>
<comment type="caution">
    <text evidence="2">The sequence shown here is derived from an EMBL/GenBank/DDBJ whole genome shotgun (WGS) entry which is preliminary data.</text>
</comment>
<protein>
    <submittedName>
        <fullName evidence="2">Type IV pilin accessory protein</fullName>
    </submittedName>
</protein>
<dbReference type="Proteomes" id="UP001162261">
    <property type="component" value="Unassembled WGS sequence"/>
</dbReference>
<dbReference type="InterPro" id="IPR047814">
    <property type="entry name" value="TfpX/TfpZ-like"/>
</dbReference>
<keyword evidence="1" id="KW-1133">Transmembrane helix</keyword>